<evidence type="ECO:0000256" key="1">
    <source>
        <dbReference type="ARBA" id="ARBA00001946"/>
    </source>
</evidence>
<dbReference type="InterPro" id="IPR034741">
    <property type="entry name" value="Terpene_cyclase-like_1_C"/>
</dbReference>
<dbReference type="GO" id="GO:0047461">
    <property type="term" value="F:(+)-delta-cadinene synthase activity"/>
    <property type="evidence" value="ECO:0007669"/>
    <property type="project" value="UniProtKB-EC"/>
</dbReference>
<dbReference type="FunFam" id="1.10.600.10:FF:000007">
    <property type="entry name" value="Isoprene synthase, chloroplastic"/>
    <property type="match status" value="1"/>
</dbReference>
<dbReference type="PANTHER" id="PTHR31225:SF221">
    <property type="entry name" value="(-)-GERMACRENE D SYNTHASE"/>
    <property type="match status" value="1"/>
</dbReference>
<evidence type="ECO:0000259" key="5">
    <source>
        <dbReference type="Pfam" id="PF03936"/>
    </source>
</evidence>
<dbReference type="SFLD" id="SFLDG01019">
    <property type="entry name" value="Terpene_Cyclase_Like_1_C_Termi"/>
    <property type="match status" value="1"/>
</dbReference>
<dbReference type="InterPro" id="IPR044814">
    <property type="entry name" value="Terpene_cyclase_plant_C1"/>
</dbReference>
<feature type="domain" description="Terpene synthase N-terminal" evidence="4">
    <location>
        <begin position="31"/>
        <end position="208"/>
    </location>
</feature>
<dbReference type="CDD" id="cd00684">
    <property type="entry name" value="Terpene_cyclase_plant_C1"/>
    <property type="match status" value="1"/>
</dbReference>
<dbReference type="SFLD" id="SFLDS00005">
    <property type="entry name" value="Isoprenoid_Synthase_Type_I"/>
    <property type="match status" value="1"/>
</dbReference>
<feature type="domain" description="Terpene synthase metal-binding" evidence="5">
    <location>
        <begin position="267"/>
        <end position="502"/>
    </location>
</feature>
<proteinExistence type="predicted"/>
<keyword evidence="3 6" id="KW-0456">Lyase</keyword>
<evidence type="ECO:0000256" key="3">
    <source>
        <dbReference type="ARBA" id="ARBA00023239"/>
    </source>
</evidence>
<dbReference type="Pfam" id="PF01397">
    <property type="entry name" value="Terpene_synth"/>
    <property type="match status" value="1"/>
</dbReference>
<dbReference type="Pfam" id="PF03936">
    <property type="entry name" value="Terpene_synth_C"/>
    <property type="match status" value="1"/>
</dbReference>
<dbReference type="GO" id="GO:0000287">
    <property type="term" value="F:magnesium ion binding"/>
    <property type="evidence" value="ECO:0007669"/>
    <property type="project" value="InterPro"/>
</dbReference>
<dbReference type="SUPFAM" id="SSF48239">
    <property type="entry name" value="Terpenoid cyclases/Protein prenyltransferases"/>
    <property type="match status" value="1"/>
</dbReference>
<dbReference type="Gene3D" id="1.10.600.10">
    <property type="entry name" value="Farnesyl Diphosphate Synthase"/>
    <property type="match status" value="1"/>
</dbReference>
<dbReference type="AlphaFoldDB" id="A0A7C9DYN4"/>
<dbReference type="EMBL" id="GISG01161244">
    <property type="protein sequence ID" value="MBA4649624.1"/>
    <property type="molecule type" value="Transcribed_RNA"/>
</dbReference>
<evidence type="ECO:0000256" key="2">
    <source>
        <dbReference type="ARBA" id="ARBA00022723"/>
    </source>
</evidence>
<dbReference type="Gene3D" id="1.50.10.130">
    <property type="entry name" value="Terpene synthase, N-terminal domain"/>
    <property type="match status" value="1"/>
</dbReference>
<accession>A0A7C9DYN4</accession>
<reference evidence="6" key="1">
    <citation type="journal article" date="2013" name="J. Plant Res.">
        <title>Effect of fungi and light on seed germination of three Opuntia species from semiarid lands of central Mexico.</title>
        <authorList>
            <person name="Delgado-Sanchez P."/>
            <person name="Jimenez-Bremont J.F."/>
            <person name="Guerrero-Gonzalez Mde L."/>
            <person name="Flores J."/>
        </authorList>
    </citation>
    <scope>NUCLEOTIDE SEQUENCE</scope>
    <source>
        <tissue evidence="6">Cladode</tissue>
    </source>
</reference>
<dbReference type="SUPFAM" id="SSF48576">
    <property type="entry name" value="Terpenoid synthases"/>
    <property type="match status" value="1"/>
</dbReference>
<name>A0A7C9DYN4_OPUST</name>
<dbReference type="PANTHER" id="PTHR31225">
    <property type="entry name" value="OS04G0344100 PROTEIN-RELATED"/>
    <property type="match status" value="1"/>
</dbReference>
<dbReference type="InterPro" id="IPR036965">
    <property type="entry name" value="Terpene_synth_N_sf"/>
</dbReference>
<evidence type="ECO:0000313" key="6">
    <source>
        <dbReference type="EMBL" id="MBA4649624.1"/>
    </source>
</evidence>
<reference evidence="6" key="2">
    <citation type="submission" date="2020-07" db="EMBL/GenBank/DDBJ databases">
        <authorList>
            <person name="Vera ALvarez R."/>
            <person name="Arias-Moreno D.M."/>
            <person name="Jimenez-Jacinto V."/>
            <person name="Jimenez-Bremont J.F."/>
            <person name="Swaminathan K."/>
            <person name="Moose S.P."/>
            <person name="Guerrero-Gonzalez M.L."/>
            <person name="Marino-Ramirez L."/>
            <person name="Landsman D."/>
            <person name="Rodriguez-Kessler M."/>
            <person name="Delgado-Sanchez P."/>
        </authorList>
    </citation>
    <scope>NUCLEOTIDE SEQUENCE</scope>
    <source>
        <tissue evidence="6">Cladode</tissue>
    </source>
</reference>
<dbReference type="InterPro" id="IPR001906">
    <property type="entry name" value="Terpene_synth_N"/>
</dbReference>
<sequence>MEHSVVSAAPRKNQQPLQVVRPLITYRHPDLWGDFFLNYTPPQAQDTQLQMEQELADLEREARKKLLDTNNNPKERIVFIDAVERLGVAYHFAEEIETILQQFYDKYMEHSEFYQNDLHTVSLIFRILRQHGFWVSSDVFEKFKGDDGCFKESIIKDVQGMLSLYEATFLGVKGEKILDEALEFATTQLESLVGILSEPQATEVTRALKKPLHVDIPRLVSRYYIDIYEGNPCHDKTLLRFAKIDFNLLQLMHLKELQHLSRWWKCLDLPKRLPFARDRIVESYFWASGTFCEPQYALGRVICAQIVQILTIHDDTYDTYGLFEELESYTKALHRWDKTCMDQLPDYMKLIYEALIDTFEGFVQDLAKEGRSHLVFYARELFKAQCRSYYQEAKWLHDKYVPTYEEHMVAVGITTAGTALLSATALLGIREIAGEEPFKWISQTPKLVKASCVIGRLLNDIVGCKNKNQIPSAVECFMAQYDASEEKAIEELYKKVEEAWKELNEEMLKSRNLPRQLLTVILNLTRLAAVIYRFDVDEFTVSNQAMRSKIQALFIDPIPL</sequence>
<evidence type="ECO:0000259" key="4">
    <source>
        <dbReference type="Pfam" id="PF01397"/>
    </source>
</evidence>
<organism evidence="6">
    <name type="scientific">Opuntia streptacantha</name>
    <name type="common">Prickly pear cactus</name>
    <name type="synonym">Opuntia cardona</name>
    <dbReference type="NCBI Taxonomy" id="393608"/>
    <lineage>
        <taxon>Eukaryota</taxon>
        <taxon>Viridiplantae</taxon>
        <taxon>Streptophyta</taxon>
        <taxon>Embryophyta</taxon>
        <taxon>Tracheophyta</taxon>
        <taxon>Spermatophyta</taxon>
        <taxon>Magnoliopsida</taxon>
        <taxon>eudicotyledons</taxon>
        <taxon>Gunneridae</taxon>
        <taxon>Pentapetalae</taxon>
        <taxon>Caryophyllales</taxon>
        <taxon>Cactineae</taxon>
        <taxon>Cactaceae</taxon>
        <taxon>Opuntioideae</taxon>
        <taxon>Opuntia</taxon>
    </lineage>
</organism>
<dbReference type="EC" id="4.2.3.13" evidence="6"/>
<protein>
    <submittedName>
        <fullName evidence="6">(+)-delta-cadinene synthase</fullName>
        <ecNumber evidence="6">4.2.3.13</ecNumber>
    </submittedName>
</protein>
<dbReference type="EMBL" id="GISG01161243">
    <property type="protein sequence ID" value="MBA4649623.1"/>
    <property type="molecule type" value="Transcribed_RNA"/>
</dbReference>
<dbReference type="InterPro" id="IPR008949">
    <property type="entry name" value="Isoprenoid_synthase_dom_sf"/>
</dbReference>
<keyword evidence="2" id="KW-0479">Metal-binding</keyword>
<dbReference type="InterPro" id="IPR005630">
    <property type="entry name" value="Terpene_synthase_metal-bd"/>
</dbReference>
<dbReference type="InterPro" id="IPR008930">
    <property type="entry name" value="Terpenoid_cyclase/PrenylTrfase"/>
</dbReference>
<dbReference type="FunFam" id="1.50.10.130:FF:000001">
    <property type="entry name" value="Isoprene synthase, chloroplastic"/>
    <property type="match status" value="1"/>
</dbReference>
<comment type="cofactor">
    <cofactor evidence="1">
        <name>Mg(2+)</name>
        <dbReference type="ChEBI" id="CHEBI:18420"/>
    </cofactor>
</comment>
<dbReference type="GO" id="GO:0016102">
    <property type="term" value="P:diterpenoid biosynthetic process"/>
    <property type="evidence" value="ECO:0007669"/>
    <property type="project" value="InterPro"/>
</dbReference>
<dbReference type="InterPro" id="IPR050148">
    <property type="entry name" value="Terpene_synthase-like"/>
</dbReference>